<comment type="cofactor">
    <cofactor evidence="1">
        <name>FAD</name>
        <dbReference type="ChEBI" id="CHEBI:57692"/>
    </cofactor>
</comment>
<protein>
    <submittedName>
        <fullName evidence="8">GMC family oxidoreductase N-terminal domain-containing protein</fullName>
    </submittedName>
</protein>
<evidence type="ECO:0000313" key="8">
    <source>
        <dbReference type="EMBL" id="MFM0640505.1"/>
    </source>
</evidence>
<keyword evidence="9" id="KW-1185">Reference proteome</keyword>
<dbReference type="PROSITE" id="PS00624">
    <property type="entry name" value="GMC_OXRED_2"/>
    <property type="match status" value="1"/>
</dbReference>
<evidence type="ECO:0000256" key="4">
    <source>
        <dbReference type="ARBA" id="ARBA00022827"/>
    </source>
</evidence>
<sequence>MEFDYIVVGGGSAGCVLANRLSEDGRSTVLLLEAGGTDRSPVVRIPAGEATAIMSDRYNWKYEAEPDSTRDGRKDVWPAGKVLGGGSSINGMMYVRGSRYDYDNWASLGNPSWSYDHVLPYFKRMETSEIGDDAYRGRSGPLKASLTRVPSRITEAFIAGGVETGILRNNDTNGAAQEGIGHSEASQKNGWRHSTAQAYLRPARSRSNLCIVTKAIVVKINVTNSVATGVDYVKAGQKHTVRCRVEIVLSAGAMASPKLLLLSGIGPSDALQNMGIEVKAHAPGVGRNLQEHPGILLFQHVNIRTLNTEVTPLRIFLHGLNFLLRGRGPATTSIGHGVAFIRDSSDAPAPTLQLAFSPIAYDFTPEGVRLYRKPAVMIAVNVCRPNGRGEIRLRSPAPLDPPIIDHKLLADEGDLQKLIYGGRAARKIFGSHAFAKYSVDERLPGNGVDTDADWVRYIKDMAFPMYHPCGTCRMGPDDQSVVSEDLRVKGISNLRVADASIMPIVPSANTNVPTIMIAERASDLILNSR</sequence>
<name>A0ABW9DZE2_9BURK</name>
<dbReference type="Proteomes" id="UP001629432">
    <property type="component" value="Unassembled WGS sequence"/>
</dbReference>
<organism evidence="8 9">
    <name type="scientific">Paraburkholderia metrosideri</name>
    <dbReference type="NCBI Taxonomy" id="580937"/>
    <lineage>
        <taxon>Bacteria</taxon>
        <taxon>Pseudomonadati</taxon>
        <taxon>Pseudomonadota</taxon>
        <taxon>Betaproteobacteria</taxon>
        <taxon>Burkholderiales</taxon>
        <taxon>Burkholderiaceae</taxon>
        <taxon>Paraburkholderia</taxon>
    </lineage>
</organism>
<evidence type="ECO:0000313" key="9">
    <source>
        <dbReference type="Proteomes" id="UP001629432"/>
    </source>
</evidence>
<dbReference type="PANTHER" id="PTHR11552:SF147">
    <property type="entry name" value="CHOLINE DEHYDROGENASE, MITOCHONDRIAL"/>
    <property type="match status" value="1"/>
</dbReference>
<dbReference type="RefSeq" id="WP_408232190.1">
    <property type="nucleotide sequence ID" value="NZ_JAQQCF010000029.1"/>
</dbReference>
<dbReference type="PANTHER" id="PTHR11552">
    <property type="entry name" value="GLUCOSE-METHANOL-CHOLINE GMC OXIDOREDUCTASE"/>
    <property type="match status" value="1"/>
</dbReference>
<evidence type="ECO:0000256" key="2">
    <source>
        <dbReference type="ARBA" id="ARBA00010790"/>
    </source>
</evidence>
<dbReference type="SUPFAM" id="SSF51905">
    <property type="entry name" value="FAD/NAD(P)-binding domain"/>
    <property type="match status" value="1"/>
</dbReference>
<dbReference type="Gene3D" id="3.50.50.60">
    <property type="entry name" value="FAD/NAD(P)-binding domain"/>
    <property type="match status" value="1"/>
</dbReference>
<feature type="domain" description="Glucose-methanol-choline oxidoreductase N-terminal" evidence="7">
    <location>
        <begin position="252"/>
        <end position="266"/>
    </location>
</feature>
<dbReference type="Gene3D" id="3.30.560.10">
    <property type="entry name" value="Glucose Oxidase, domain 3"/>
    <property type="match status" value="1"/>
</dbReference>
<dbReference type="SUPFAM" id="SSF54373">
    <property type="entry name" value="FAD-linked reductases, C-terminal domain"/>
    <property type="match status" value="1"/>
</dbReference>
<proteinExistence type="inferred from homology"/>
<evidence type="ECO:0000259" key="7">
    <source>
        <dbReference type="PROSITE" id="PS00624"/>
    </source>
</evidence>
<evidence type="ECO:0000256" key="1">
    <source>
        <dbReference type="ARBA" id="ARBA00001974"/>
    </source>
</evidence>
<evidence type="ECO:0000256" key="3">
    <source>
        <dbReference type="ARBA" id="ARBA00022630"/>
    </source>
</evidence>
<accession>A0ABW9DZE2</accession>
<evidence type="ECO:0000256" key="5">
    <source>
        <dbReference type="RuleBase" id="RU003968"/>
    </source>
</evidence>
<dbReference type="PIRSF" id="PIRSF000137">
    <property type="entry name" value="Alcohol_oxidase"/>
    <property type="match status" value="1"/>
</dbReference>
<dbReference type="InterPro" id="IPR000172">
    <property type="entry name" value="GMC_OxRdtase_N"/>
</dbReference>
<comment type="similarity">
    <text evidence="2 5">Belongs to the GMC oxidoreductase family.</text>
</comment>
<comment type="caution">
    <text evidence="8">The sequence shown here is derived from an EMBL/GenBank/DDBJ whole genome shotgun (WGS) entry which is preliminary data.</text>
</comment>
<reference evidence="8 9" key="1">
    <citation type="journal article" date="2024" name="Chem. Sci.">
        <title>Discovery of megapolipeptins by genome mining of a Burkholderiales bacteria collection.</title>
        <authorList>
            <person name="Paulo B.S."/>
            <person name="Recchia M.J.J."/>
            <person name="Lee S."/>
            <person name="Fergusson C.H."/>
            <person name="Romanowski S.B."/>
            <person name="Hernandez A."/>
            <person name="Krull N."/>
            <person name="Liu D.Y."/>
            <person name="Cavanagh H."/>
            <person name="Bos A."/>
            <person name="Gray C.A."/>
            <person name="Murphy B.T."/>
            <person name="Linington R.G."/>
            <person name="Eustaquio A.S."/>
        </authorList>
    </citation>
    <scope>NUCLEOTIDE SEQUENCE [LARGE SCALE GENOMIC DNA]</scope>
    <source>
        <strain evidence="8 9">RL17-338-BIC-A</strain>
    </source>
</reference>
<evidence type="ECO:0000259" key="6">
    <source>
        <dbReference type="PROSITE" id="PS00623"/>
    </source>
</evidence>
<dbReference type="PROSITE" id="PS00623">
    <property type="entry name" value="GMC_OXRED_1"/>
    <property type="match status" value="1"/>
</dbReference>
<dbReference type="EMBL" id="JAQQCF010000029">
    <property type="protein sequence ID" value="MFM0640505.1"/>
    <property type="molecule type" value="Genomic_DNA"/>
</dbReference>
<keyword evidence="4 5" id="KW-0274">FAD</keyword>
<dbReference type="InterPro" id="IPR007867">
    <property type="entry name" value="GMC_OxRtase_C"/>
</dbReference>
<feature type="domain" description="Glucose-methanol-choline oxidoreductase N-terminal" evidence="6">
    <location>
        <begin position="80"/>
        <end position="103"/>
    </location>
</feature>
<dbReference type="InterPro" id="IPR012132">
    <property type="entry name" value="GMC_OxRdtase"/>
</dbReference>
<dbReference type="Pfam" id="PF05199">
    <property type="entry name" value="GMC_oxred_C"/>
    <property type="match status" value="1"/>
</dbReference>
<dbReference type="InterPro" id="IPR036188">
    <property type="entry name" value="FAD/NAD-bd_sf"/>
</dbReference>
<keyword evidence="3 5" id="KW-0285">Flavoprotein</keyword>
<gene>
    <name evidence="8" type="ORF">PQQ63_27785</name>
</gene>
<dbReference type="Pfam" id="PF00732">
    <property type="entry name" value="GMC_oxred_N"/>
    <property type="match status" value="1"/>
</dbReference>